<keyword evidence="1" id="KW-0677">Repeat</keyword>
<evidence type="ECO:0000313" key="6">
    <source>
        <dbReference type="RefSeq" id="XP_022305357.1"/>
    </source>
</evidence>
<dbReference type="AlphaFoldDB" id="A0A8B8BPU3"/>
<accession>A0A8B8BPU3</accession>
<sequence>MTIFVSNFNLDCRVGRVGFYDGPSGSMLDGAVCCFNCTAAVALNQLYVNFKKREATNATGMEFQITVLIGKDESRCTTDGFVNYVNITNDVTLTSPNFPSLYPINFVCYYNFTHLSGRIKVRFSYLDLEDDFDYVEIYDGNSTLILEGTTIPEKPFLSEGQKITLKFYSDISVRKHGFKALISPFNNIITESTDFDNVIGTVFRRNH</sequence>
<keyword evidence="2" id="KW-1015">Disulfide bond</keyword>
<evidence type="ECO:0000259" key="4">
    <source>
        <dbReference type="PROSITE" id="PS01180"/>
    </source>
</evidence>
<evidence type="ECO:0000256" key="2">
    <source>
        <dbReference type="ARBA" id="ARBA00023157"/>
    </source>
</evidence>
<evidence type="ECO:0000256" key="3">
    <source>
        <dbReference type="PROSITE-ProRule" id="PRU00059"/>
    </source>
</evidence>
<dbReference type="PROSITE" id="PS01180">
    <property type="entry name" value="CUB"/>
    <property type="match status" value="1"/>
</dbReference>
<evidence type="ECO:0000256" key="1">
    <source>
        <dbReference type="ARBA" id="ARBA00022737"/>
    </source>
</evidence>
<dbReference type="KEGG" id="cvn:111112234"/>
<dbReference type="RefSeq" id="XP_022305357.1">
    <property type="nucleotide sequence ID" value="XM_022449649.1"/>
</dbReference>
<dbReference type="Pfam" id="PF00431">
    <property type="entry name" value="CUB"/>
    <property type="match status" value="1"/>
</dbReference>
<dbReference type="InterPro" id="IPR035914">
    <property type="entry name" value="Sperma_CUB_dom_sf"/>
</dbReference>
<dbReference type="OrthoDB" id="6096086at2759"/>
<dbReference type="Proteomes" id="UP000694844">
    <property type="component" value="Chromosome 9"/>
</dbReference>
<dbReference type="CDD" id="cd00041">
    <property type="entry name" value="CUB"/>
    <property type="match status" value="1"/>
</dbReference>
<organism evidence="5 6">
    <name type="scientific">Crassostrea virginica</name>
    <name type="common">Eastern oyster</name>
    <dbReference type="NCBI Taxonomy" id="6565"/>
    <lineage>
        <taxon>Eukaryota</taxon>
        <taxon>Metazoa</taxon>
        <taxon>Spiralia</taxon>
        <taxon>Lophotrochozoa</taxon>
        <taxon>Mollusca</taxon>
        <taxon>Bivalvia</taxon>
        <taxon>Autobranchia</taxon>
        <taxon>Pteriomorphia</taxon>
        <taxon>Ostreida</taxon>
        <taxon>Ostreoidea</taxon>
        <taxon>Ostreidae</taxon>
        <taxon>Crassostrea</taxon>
    </lineage>
</organism>
<dbReference type="GeneID" id="111112234"/>
<feature type="domain" description="CUB" evidence="4">
    <location>
        <begin position="76"/>
        <end position="185"/>
    </location>
</feature>
<comment type="caution">
    <text evidence="3">Lacks conserved residue(s) required for the propagation of feature annotation.</text>
</comment>
<reference evidence="6" key="1">
    <citation type="submission" date="2025-08" db="UniProtKB">
        <authorList>
            <consortium name="RefSeq"/>
        </authorList>
    </citation>
    <scope>IDENTIFICATION</scope>
    <source>
        <tissue evidence="6">Whole sample</tissue>
    </source>
</reference>
<gene>
    <name evidence="6" type="primary">LOC111112234</name>
</gene>
<dbReference type="PANTHER" id="PTHR24251">
    <property type="entry name" value="OVOCHYMASE-RELATED"/>
    <property type="match status" value="1"/>
</dbReference>
<proteinExistence type="predicted"/>
<dbReference type="InterPro" id="IPR000859">
    <property type="entry name" value="CUB_dom"/>
</dbReference>
<name>A0A8B8BPU3_CRAVI</name>
<protein>
    <submittedName>
        <fullName evidence="6">Cubilin-like</fullName>
    </submittedName>
</protein>
<keyword evidence="5" id="KW-1185">Reference proteome</keyword>
<dbReference type="Gene3D" id="2.60.120.290">
    <property type="entry name" value="Spermadhesin, CUB domain"/>
    <property type="match status" value="1"/>
</dbReference>
<evidence type="ECO:0000313" key="5">
    <source>
        <dbReference type="Proteomes" id="UP000694844"/>
    </source>
</evidence>
<dbReference type="SUPFAM" id="SSF49854">
    <property type="entry name" value="Spermadhesin, CUB domain"/>
    <property type="match status" value="1"/>
</dbReference>
<dbReference type="SMART" id="SM00042">
    <property type="entry name" value="CUB"/>
    <property type="match status" value="1"/>
</dbReference>